<reference evidence="7" key="1">
    <citation type="submission" date="2020-02" db="EMBL/GenBank/DDBJ databases">
        <title>Relaxed selection underlies rapid genomic changes in the transitions from sociality to social parasitism in ants.</title>
        <authorList>
            <person name="Bi X."/>
        </authorList>
    </citation>
    <scope>NUCLEOTIDE SEQUENCE</scope>
    <source>
        <strain evidence="7">BGI-DK2013a</strain>
        <tissue evidence="7">Whole body</tissue>
    </source>
</reference>
<evidence type="ECO:0000256" key="2">
    <source>
        <dbReference type="ARBA" id="ARBA00022771"/>
    </source>
</evidence>
<dbReference type="Gene3D" id="6.20.210.20">
    <property type="entry name" value="THAP domain"/>
    <property type="match status" value="1"/>
</dbReference>
<dbReference type="InterPro" id="IPR038441">
    <property type="entry name" value="THAP_Znf_sf"/>
</dbReference>
<evidence type="ECO:0000256" key="5">
    <source>
        <dbReference type="PROSITE-ProRule" id="PRU00309"/>
    </source>
</evidence>
<dbReference type="InterPro" id="IPR006612">
    <property type="entry name" value="THAP_Znf"/>
</dbReference>
<accession>A0A836JFX5</accession>
<keyword evidence="2 5" id="KW-0863">Zinc-finger</keyword>
<comment type="caution">
    <text evidence="7">The sequence shown here is derived from an EMBL/GenBank/DDBJ whole genome shotgun (WGS) entry which is preliminary data.</text>
</comment>
<dbReference type="EMBL" id="JAANHZ010000348">
    <property type="protein sequence ID" value="KAG5311795.1"/>
    <property type="molecule type" value="Genomic_DNA"/>
</dbReference>
<keyword evidence="8" id="KW-1185">Reference proteome</keyword>
<protein>
    <submittedName>
        <fullName evidence="7">THAP4 protein</fullName>
    </submittedName>
</protein>
<dbReference type="Pfam" id="PF21787">
    <property type="entry name" value="TNP-like_RNaseH_N"/>
    <property type="match status" value="1"/>
</dbReference>
<dbReference type="PANTHER" id="PTHR46927">
    <property type="entry name" value="AGAP005574-PA"/>
    <property type="match status" value="1"/>
</dbReference>
<dbReference type="SMART" id="SM00980">
    <property type="entry name" value="THAP"/>
    <property type="match status" value="1"/>
</dbReference>
<evidence type="ECO:0000313" key="8">
    <source>
        <dbReference type="Proteomes" id="UP000667349"/>
    </source>
</evidence>
<keyword evidence="4 5" id="KW-0238">DNA-binding</keyword>
<feature type="non-terminal residue" evidence="7">
    <location>
        <position position="1"/>
    </location>
</feature>
<evidence type="ECO:0000256" key="3">
    <source>
        <dbReference type="ARBA" id="ARBA00022833"/>
    </source>
</evidence>
<dbReference type="GO" id="GO:0003677">
    <property type="term" value="F:DNA binding"/>
    <property type="evidence" value="ECO:0007669"/>
    <property type="project" value="UniProtKB-UniRule"/>
</dbReference>
<dbReference type="Pfam" id="PF05485">
    <property type="entry name" value="THAP"/>
    <property type="match status" value="1"/>
</dbReference>
<dbReference type="AlphaFoldDB" id="A0A836JFX5"/>
<dbReference type="GO" id="GO:0008270">
    <property type="term" value="F:zinc ion binding"/>
    <property type="evidence" value="ECO:0007669"/>
    <property type="project" value="UniProtKB-KW"/>
</dbReference>
<dbReference type="InterPro" id="IPR052224">
    <property type="entry name" value="THAP_domain_protein"/>
</dbReference>
<keyword evidence="3" id="KW-0862">Zinc</keyword>
<dbReference type="SUPFAM" id="SSF57716">
    <property type="entry name" value="Glucocorticoid receptor-like (DNA-binding domain)"/>
    <property type="match status" value="1"/>
</dbReference>
<dbReference type="PROSITE" id="PS50950">
    <property type="entry name" value="ZF_THAP"/>
    <property type="match status" value="1"/>
</dbReference>
<dbReference type="Proteomes" id="UP000667349">
    <property type="component" value="Unassembled WGS sequence"/>
</dbReference>
<evidence type="ECO:0000313" key="7">
    <source>
        <dbReference type="EMBL" id="KAG5311795.1"/>
    </source>
</evidence>
<dbReference type="InterPro" id="IPR048365">
    <property type="entry name" value="TNP-like_RNaseH_N"/>
</dbReference>
<proteinExistence type="predicted"/>
<keyword evidence="1" id="KW-0479">Metal-binding</keyword>
<feature type="non-terminal residue" evidence="7">
    <location>
        <position position="343"/>
    </location>
</feature>
<organism evidence="7 8">
    <name type="scientific">Acromyrmex insinuator</name>
    <dbReference type="NCBI Taxonomy" id="230686"/>
    <lineage>
        <taxon>Eukaryota</taxon>
        <taxon>Metazoa</taxon>
        <taxon>Ecdysozoa</taxon>
        <taxon>Arthropoda</taxon>
        <taxon>Hexapoda</taxon>
        <taxon>Insecta</taxon>
        <taxon>Pterygota</taxon>
        <taxon>Neoptera</taxon>
        <taxon>Endopterygota</taxon>
        <taxon>Hymenoptera</taxon>
        <taxon>Apocrita</taxon>
        <taxon>Aculeata</taxon>
        <taxon>Formicoidea</taxon>
        <taxon>Formicidae</taxon>
        <taxon>Myrmicinae</taxon>
        <taxon>Acromyrmex</taxon>
    </lineage>
</organism>
<dbReference type="PANTHER" id="PTHR46927:SF3">
    <property type="entry name" value="THAP-TYPE DOMAIN-CONTAINING PROTEIN"/>
    <property type="match status" value="1"/>
</dbReference>
<name>A0A836JFX5_9HYME</name>
<feature type="domain" description="THAP-type" evidence="6">
    <location>
        <begin position="1"/>
        <end position="80"/>
    </location>
</feature>
<evidence type="ECO:0000256" key="4">
    <source>
        <dbReference type="ARBA" id="ARBA00023125"/>
    </source>
</evidence>
<sequence>MVGCTIPFCNNSLKKGYVMKIIPKDTERRMNWLKSINGKYKNWTPSKNSSVCEMHFAPKMWEQRMDNKKKLKLNAVPTIFGYFVKKKVPFNNQNFDVVEDKCRFISDDCKEDQIIIPINETIEVNASIINPNTSTKCTSSITEIDGKKEKDKNKKLEEINRKMQIHLTLMCKKMRILRSRILRLETKNNNDQYKKLLTKKRKTNWLNETVQRALRLRLLVVLMHVYDSSTKTRKYNIPNKEDATHALTLMLTGTANQWKHIVDYFYTGDSFDGAVLKDIILQIIYKAEIIGLHVNYITSDMNPGNDKLWKCCGINMGRYSDIRNCISHPSDPNRFLYFIADVF</sequence>
<evidence type="ECO:0000259" key="6">
    <source>
        <dbReference type="PROSITE" id="PS50950"/>
    </source>
</evidence>
<gene>
    <name evidence="7" type="primary">Thap4_2</name>
    <name evidence="7" type="ORF">G6Z75_0013930</name>
</gene>
<evidence type="ECO:0000256" key="1">
    <source>
        <dbReference type="ARBA" id="ARBA00022723"/>
    </source>
</evidence>